<comment type="catalytic activity">
    <reaction evidence="9">
        <text>(1S,2R)-1-C-(indol-3-yl)glycerol 3-phosphate + L-serine = D-glyceraldehyde 3-phosphate + L-tryptophan + H2O</text>
        <dbReference type="Rhea" id="RHEA:10532"/>
        <dbReference type="ChEBI" id="CHEBI:15377"/>
        <dbReference type="ChEBI" id="CHEBI:33384"/>
        <dbReference type="ChEBI" id="CHEBI:57912"/>
        <dbReference type="ChEBI" id="CHEBI:58866"/>
        <dbReference type="ChEBI" id="CHEBI:59776"/>
        <dbReference type="EC" id="4.2.1.20"/>
    </reaction>
</comment>
<evidence type="ECO:0000256" key="5">
    <source>
        <dbReference type="ARBA" id="ARBA00022822"/>
    </source>
</evidence>
<dbReference type="RefSeq" id="XP_056469532.1">
    <property type="nucleotide sequence ID" value="XM_056624544.1"/>
</dbReference>
<evidence type="ECO:0000256" key="2">
    <source>
        <dbReference type="ARBA" id="ARBA00004733"/>
    </source>
</evidence>
<evidence type="ECO:0000256" key="6">
    <source>
        <dbReference type="ARBA" id="ARBA00022898"/>
    </source>
</evidence>
<dbReference type="SUPFAM" id="SSF53686">
    <property type="entry name" value="Tryptophan synthase beta subunit-like PLP-dependent enzymes"/>
    <property type="match status" value="1"/>
</dbReference>
<comment type="pathway">
    <text evidence="2">Amino-acid biosynthesis; L-tryptophan biosynthesis; L-tryptophan from chorismate: step 5/5.</text>
</comment>
<dbReference type="Proteomes" id="UP001149074">
    <property type="component" value="Unassembled WGS sequence"/>
</dbReference>
<dbReference type="Gene3D" id="3.40.50.1100">
    <property type="match status" value="2"/>
</dbReference>
<evidence type="ECO:0000256" key="10">
    <source>
        <dbReference type="SAM" id="MobiDB-lite"/>
    </source>
</evidence>
<name>A0A9W9JVI4_9EURO</name>
<evidence type="ECO:0000256" key="3">
    <source>
        <dbReference type="ARBA" id="ARBA00012043"/>
    </source>
</evidence>
<evidence type="ECO:0000256" key="9">
    <source>
        <dbReference type="ARBA" id="ARBA00049047"/>
    </source>
</evidence>
<comment type="caution">
    <text evidence="12">The sequence shown here is derived from an EMBL/GenBank/DDBJ whole genome shotgun (WGS) entry which is preliminary data.</text>
</comment>
<comment type="cofactor">
    <cofactor evidence="1">
        <name>pyridoxal 5'-phosphate</name>
        <dbReference type="ChEBI" id="CHEBI:597326"/>
    </cofactor>
</comment>
<protein>
    <recommendedName>
        <fullName evidence="3">tryptophan synthase</fullName>
        <ecNumber evidence="3">4.2.1.20</ecNumber>
    </recommendedName>
</protein>
<evidence type="ECO:0000259" key="11">
    <source>
        <dbReference type="Pfam" id="PF00291"/>
    </source>
</evidence>
<organism evidence="12 13">
    <name type="scientific">Penicillium argentinense</name>
    <dbReference type="NCBI Taxonomy" id="1131581"/>
    <lineage>
        <taxon>Eukaryota</taxon>
        <taxon>Fungi</taxon>
        <taxon>Dikarya</taxon>
        <taxon>Ascomycota</taxon>
        <taxon>Pezizomycotina</taxon>
        <taxon>Eurotiomycetes</taxon>
        <taxon>Eurotiomycetidae</taxon>
        <taxon>Eurotiales</taxon>
        <taxon>Aspergillaceae</taxon>
        <taxon>Penicillium</taxon>
    </lineage>
</organism>
<keyword evidence="6" id="KW-0663">Pyridoxal phosphate</keyword>
<dbReference type="InterPro" id="IPR036052">
    <property type="entry name" value="TrpB-like_PALP_sf"/>
</dbReference>
<reference evidence="12" key="2">
    <citation type="journal article" date="2023" name="IMA Fungus">
        <title>Comparative genomic study of the Penicillium genus elucidates a diverse pangenome and 15 lateral gene transfer events.</title>
        <authorList>
            <person name="Petersen C."/>
            <person name="Sorensen T."/>
            <person name="Nielsen M.R."/>
            <person name="Sondergaard T.E."/>
            <person name="Sorensen J.L."/>
            <person name="Fitzpatrick D.A."/>
            <person name="Frisvad J.C."/>
            <person name="Nielsen K.L."/>
        </authorList>
    </citation>
    <scope>NUCLEOTIDE SEQUENCE</scope>
    <source>
        <strain evidence="12">IBT 30761</strain>
    </source>
</reference>
<dbReference type="GO" id="GO:0005737">
    <property type="term" value="C:cytoplasm"/>
    <property type="evidence" value="ECO:0007669"/>
    <property type="project" value="TreeGrafter"/>
</dbReference>
<dbReference type="EC" id="4.2.1.20" evidence="3"/>
<dbReference type="OrthoDB" id="4296777at2759"/>
<evidence type="ECO:0000256" key="7">
    <source>
        <dbReference type="ARBA" id="ARBA00023141"/>
    </source>
</evidence>
<dbReference type="Pfam" id="PF00291">
    <property type="entry name" value="PALP"/>
    <property type="match status" value="1"/>
</dbReference>
<keyword evidence="8" id="KW-0456">Lyase</keyword>
<keyword evidence="5" id="KW-0822">Tryptophan biosynthesis</keyword>
<evidence type="ECO:0000256" key="1">
    <source>
        <dbReference type="ARBA" id="ARBA00001933"/>
    </source>
</evidence>
<sequence length="510" mass="54383">MFRSLQRLLCFSLPKDLDGTDSTFNTTKSVIRLTSLRKSTTSTHRPAPGTREQNAATATARPVSPTYSTTSTRNYTLASDAETLVTAATSATTQTSSLSPEAVVSLDTIPSWDNGTPYIPMLQPDGSLRPPQIAFGGYGTFGGQFVPESIMGFLHELTSVFEAAVSDPSFWAEYATFQRPQYTPLMLASKLTDTAKGANIWLKREDLNDYGSHKARNVIGQLLLARRMGRTEVVTDCAAAKHGSFTAAMCARFGLRCVIIMGEDDAHAQEEDVLEMKMLGAKILTARTPSGMGSLRAAITEALRYSVCNYETVYYLMGGPVGPSPLPTLTRTFQALLGEEVAVQMHEAAGCRPDAVVTAVGSGCGAVGLFRPFLDLSGIRLVGVEGSQAAALTEGSMGVLQGSRTLMLQNEDGQIIDSHSISPDMNISTVGPEVAHWKSIGRIEIRTATDADALDGFKSLHQHEGIVSGLDSSHAVNTAMALARELGPGKNVVLMVTGADGIGMHARLDV</sequence>
<dbReference type="AlphaFoldDB" id="A0A9W9JVI4"/>
<dbReference type="GO" id="GO:0004834">
    <property type="term" value="F:tryptophan synthase activity"/>
    <property type="evidence" value="ECO:0007669"/>
    <property type="project" value="UniProtKB-EC"/>
</dbReference>
<dbReference type="EMBL" id="JAPQKI010000011">
    <property type="protein sequence ID" value="KAJ5083010.1"/>
    <property type="molecule type" value="Genomic_DNA"/>
</dbReference>
<evidence type="ECO:0000256" key="8">
    <source>
        <dbReference type="ARBA" id="ARBA00023239"/>
    </source>
</evidence>
<evidence type="ECO:0000256" key="4">
    <source>
        <dbReference type="ARBA" id="ARBA00022605"/>
    </source>
</evidence>
<feature type="region of interest" description="Disordered" evidence="10">
    <location>
        <begin position="36"/>
        <end position="71"/>
    </location>
</feature>
<evidence type="ECO:0000313" key="12">
    <source>
        <dbReference type="EMBL" id="KAJ5083010.1"/>
    </source>
</evidence>
<keyword evidence="13" id="KW-1185">Reference proteome</keyword>
<gene>
    <name evidence="12" type="ORF">N7532_012053</name>
</gene>
<feature type="domain" description="Tryptophan synthase beta chain-like PALP" evidence="11">
    <location>
        <begin position="182"/>
        <end position="498"/>
    </location>
</feature>
<proteinExistence type="predicted"/>
<dbReference type="PANTHER" id="PTHR48077:SF2">
    <property type="entry name" value="TRYPTOPHAN SYNTHASE"/>
    <property type="match status" value="1"/>
</dbReference>
<dbReference type="InterPro" id="IPR023026">
    <property type="entry name" value="Trp_synth_beta/beta-like"/>
</dbReference>
<dbReference type="PANTHER" id="PTHR48077">
    <property type="entry name" value="TRYPTOPHAN SYNTHASE-RELATED"/>
    <property type="match status" value="1"/>
</dbReference>
<accession>A0A9W9JVI4</accession>
<keyword evidence="7" id="KW-0057">Aromatic amino acid biosynthesis</keyword>
<keyword evidence="4" id="KW-0028">Amino-acid biosynthesis</keyword>
<reference evidence="12" key="1">
    <citation type="submission" date="2022-11" db="EMBL/GenBank/DDBJ databases">
        <authorList>
            <person name="Petersen C."/>
        </authorList>
    </citation>
    <scope>NUCLEOTIDE SEQUENCE</scope>
    <source>
        <strain evidence="12">IBT 30761</strain>
    </source>
</reference>
<dbReference type="GeneID" id="81363523"/>
<evidence type="ECO:0000313" key="13">
    <source>
        <dbReference type="Proteomes" id="UP001149074"/>
    </source>
</evidence>
<dbReference type="InterPro" id="IPR001926">
    <property type="entry name" value="TrpB-like_PALP"/>
</dbReference>